<keyword evidence="5" id="KW-0808">Transferase</keyword>
<keyword evidence="8" id="KW-0833">Ubl conjugation pathway</keyword>
<evidence type="ECO:0000256" key="7">
    <source>
        <dbReference type="ARBA" id="ARBA00022771"/>
    </source>
</evidence>
<dbReference type="KEGG" id="crb:17895685"/>
<dbReference type="GO" id="GO:0008270">
    <property type="term" value="F:zinc ion binding"/>
    <property type="evidence" value="ECO:0007669"/>
    <property type="project" value="UniProtKB-KW"/>
</dbReference>
<dbReference type="InterPro" id="IPR049548">
    <property type="entry name" value="Sina-like_RING"/>
</dbReference>
<comment type="function">
    <text evidence="10">E3 ubiquitin-protein ligase that mediates ubiquitination and subsequent proteasomal degradation of target proteins. E3 ubiquitin ligases accept ubiquitin from an E2 ubiquitin-conjugating enzyme in the form of a thioester and then directly transfers the ubiquitin to targeted substrates. It probably triggers the ubiquitin-mediated degradation of different substrates.</text>
</comment>
<dbReference type="GO" id="GO:0016567">
    <property type="term" value="P:protein ubiquitination"/>
    <property type="evidence" value="ECO:0007669"/>
    <property type="project" value="UniProtKB-UniPathway"/>
</dbReference>
<accession>R0GG60</accession>
<dbReference type="PANTHER" id="PTHR46632">
    <property type="entry name" value="E3 UBIQUITIN-PROTEIN LIGASE SINA-LIKE 4"/>
    <property type="match status" value="1"/>
</dbReference>
<dbReference type="Pfam" id="PF21361">
    <property type="entry name" value="Sina_ZnF"/>
    <property type="match status" value="1"/>
</dbReference>
<dbReference type="SUPFAM" id="SSF57850">
    <property type="entry name" value="RING/U-box"/>
    <property type="match status" value="1"/>
</dbReference>
<dbReference type="Proteomes" id="UP000029121">
    <property type="component" value="Unassembled WGS sequence"/>
</dbReference>
<dbReference type="OrthoDB" id="4788989at2759"/>
<evidence type="ECO:0000256" key="3">
    <source>
        <dbReference type="ARBA" id="ARBA00009119"/>
    </source>
</evidence>
<evidence type="ECO:0000313" key="13">
    <source>
        <dbReference type="EMBL" id="EOA34661.1"/>
    </source>
</evidence>
<feature type="domain" description="SIAH-type" evidence="12">
    <location>
        <begin position="80"/>
        <end position="139"/>
    </location>
</feature>
<keyword evidence="6" id="KW-0479">Metal-binding</keyword>
<dbReference type="PANTHER" id="PTHR46632:SF11">
    <property type="entry name" value="E3 UBIQUITIN-PROTEIN LIGASE SINA-LIKE 1-RELATED"/>
    <property type="match status" value="1"/>
</dbReference>
<dbReference type="EMBL" id="KB870806">
    <property type="protein sequence ID" value="EOA34661.1"/>
    <property type="molecule type" value="Genomic_DNA"/>
</dbReference>
<comment type="catalytic activity">
    <reaction evidence="1">
        <text>S-ubiquitinyl-[E2 ubiquitin-conjugating enzyme]-L-cysteine + [acceptor protein]-L-lysine = [E2 ubiquitin-conjugating enzyme]-L-cysteine + N(6)-ubiquitinyl-[acceptor protein]-L-lysine.</text>
        <dbReference type="EC" id="2.3.2.27"/>
    </reaction>
</comment>
<keyword evidence="7 11" id="KW-0863">Zinc-finger</keyword>
<sequence length="279" mass="31857">MENSGRTASGDDVIARTGALLELDLLDCPICRHPLASPIYQCVEGHIICSSCRTMNERCPSCFSFIGNTRSRIMERLVETVFFPCRNAKHGCTEKLSRGKELVDHEKECDGFVCHCPVPFCDYAGFDKNLYDHFTVSHKANYSSSFRTGQYVDVDVPVHMKETMLILQEHNYGPLVILQAFKGPDGLYVTANLLAAPFAPRGWKFGYDLICWRGDVEFTDTIDEMNRIQRVSFKTPGVKSMFIAYPFLDESLVVKMEIRIRELRYEDEEEDDDGEEDEE</sequence>
<evidence type="ECO:0000259" key="12">
    <source>
        <dbReference type="PROSITE" id="PS51081"/>
    </source>
</evidence>
<evidence type="ECO:0000256" key="10">
    <source>
        <dbReference type="ARBA" id="ARBA00024004"/>
    </source>
</evidence>
<evidence type="ECO:0000256" key="5">
    <source>
        <dbReference type="ARBA" id="ARBA00022679"/>
    </source>
</evidence>
<dbReference type="PROSITE" id="PS51081">
    <property type="entry name" value="ZF_SIAH"/>
    <property type="match status" value="1"/>
</dbReference>
<dbReference type="Pfam" id="PF21362">
    <property type="entry name" value="Sina_RING"/>
    <property type="match status" value="1"/>
</dbReference>
<evidence type="ECO:0000256" key="8">
    <source>
        <dbReference type="ARBA" id="ARBA00022786"/>
    </source>
</evidence>
<evidence type="ECO:0000256" key="9">
    <source>
        <dbReference type="ARBA" id="ARBA00022833"/>
    </source>
</evidence>
<comment type="pathway">
    <text evidence="2">Protein modification; protein ubiquitination.</text>
</comment>
<dbReference type="SUPFAM" id="SSF49599">
    <property type="entry name" value="TRAF domain-like"/>
    <property type="match status" value="1"/>
</dbReference>
<reference evidence="14" key="1">
    <citation type="journal article" date="2013" name="Nat. Genet.">
        <title>The Capsella rubella genome and the genomic consequences of rapid mating system evolution.</title>
        <authorList>
            <person name="Slotte T."/>
            <person name="Hazzouri K.M."/>
            <person name="Agren J.A."/>
            <person name="Koenig D."/>
            <person name="Maumus F."/>
            <person name="Guo Y.L."/>
            <person name="Steige K."/>
            <person name="Platts A.E."/>
            <person name="Escobar J.S."/>
            <person name="Newman L.K."/>
            <person name="Wang W."/>
            <person name="Mandakova T."/>
            <person name="Vello E."/>
            <person name="Smith L.M."/>
            <person name="Henz S.R."/>
            <person name="Steffen J."/>
            <person name="Takuno S."/>
            <person name="Brandvain Y."/>
            <person name="Coop G."/>
            <person name="Andolfatto P."/>
            <person name="Hu T.T."/>
            <person name="Blanchette M."/>
            <person name="Clark R.M."/>
            <person name="Quesneville H."/>
            <person name="Nordborg M."/>
            <person name="Gaut B.S."/>
            <person name="Lysak M.A."/>
            <person name="Jenkins J."/>
            <person name="Grimwood J."/>
            <person name="Chapman J."/>
            <person name="Prochnik S."/>
            <person name="Shu S."/>
            <person name="Rokhsar D."/>
            <person name="Schmutz J."/>
            <person name="Weigel D."/>
            <person name="Wright S.I."/>
        </authorList>
    </citation>
    <scope>NUCLEOTIDE SEQUENCE [LARGE SCALE GENOMIC DNA]</scope>
    <source>
        <strain evidence="14">cv. Monte Gargano</strain>
    </source>
</reference>
<dbReference type="EC" id="2.3.2.27" evidence="4"/>
<protein>
    <recommendedName>
        <fullName evidence="4">RING-type E3 ubiquitin transferase</fullName>
        <ecNumber evidence="4">2.3.2.27</ecNumber>
    </recommendedName>
</protein>
<dbReference type="AlphaFoldDB" id="R0GG60"/>
<dbReference type="UniPathway" id="UPA00143"/>
<proteinExistence type="inferred from homology"/>
<keyword evidence="14" id="KW-1185">Reference proteome</keyword>
<evidence type="ECO:0000256" key="6">
    <source>
        <dbReference type="ARBA" id="ARBA00022723"/>
    </source>
</evidence>
<dbReference type="CDD" id="cd16571">
    <property type="entry name" value="RING-HC_SIAHs"/>
    <property type="match status" value="1"/>
</dbReference>
<dbReference type="InterPro" id="IPR013083">
    <property type="entry name" value="Znf_RING/FYVE/PHD"/>
</dbReference>
<dbReference type="Gene3D" id="3.30.40.10">
    <property type="entry name" value="Zinc/RING finger domain, C3HC4 (zinc finger)"/>
    <property type="match status" value="1"/>
</dbReference>
<evidence type="ECO:0000313" key="14">
    <source>
        <dbReference type="Proteomes" id="UP000029121"/>
    </source>
</evidence>
<dbReference type="InterPro" id="IPR044286">
    <property type="entry name" value="SINL_plant"/>
</dbReference>
<evidence type="ECO:0000256" key="2">
    <source>
        <dbReference type="ARBA" id="ARBA00004906"/>
    </source>
</evidence>
<dbReference type="eggNOG" id="KOG3002">
    <property type="taxonomic scope" value="Eukaryota"/>
</dbReference>
<dbReference type="GO" id="GO:0061630">
    <property type="term" value="F:ubiquitin protein ligase activity"/>
    <property type="evidence" value="ECO:0007669"/>
    <property type="project" value="UniProtKB-EC"/>
</dbReference>
<dbReference type="InterPro" id="IPR013010">
    <property type="entry name" value="Znf_SIAH"/>
</dbReference>
<comment type="similarity">
    <text evidence="3">Belongs to the SINA (Seven in absentia) family.</text>
</comment>
<evidence type="ECO:0000256" key="11">
    <source>
        <dbReference type="PROSITE-ProRule" id="PRU00455"/>
    </source>
</evidence>
<name>R0GG60_9BRAS</name>
<evidence type="ECO:0000256" key="4">
    <source>
        <dbReference type="ARBA" id="ARBA00012483"/>
    </source>
</evidence>
<gene>
    <name evidence="13" type="ORF">CARUB_v10022224mg</name>
</gene>
<organism evidence="13 14">
    <name type="scientific">Capsella rubella</name>
    <dbReference type="NCBI Taxonomy" id="81985"/>
    <lineage>
        <taxon>Eukaryota</taxon>
        <taxon>Viridiplantae</taxon>
        <taxon>Streptophyta</taxon>
        <taxon>Embryophyta</taxon>
        <taxon>Tracheophyta</taxon>
        <taxon>Spermatophyta</taxon>
        <taxon>Magnoliopsida</taxon>
        <taxon>eudicotyledons</taxon>
        <taxon>Gunneridae</taxon>
        <taxon>Pentapetalae</taxon>
        <taxon>rosids</taxon>
        <taxon>malvids</taxon>
        <taxon>Brassicales</taxon>
        <taxon>Brassicaceae</taxon>
        <taxon>Camelineae</taxon>
        <taxon>Capsella</taxon>
    </lineage>
</organism>
<evidence type="ECO:0000256" key="1">
    <source>
        <dbReference type="ARBA" id="ARBA00000900"/>
    </source>
</evidence>
<keyword evidence="9" id="KW-0862">Zinc</keyword>